<protein>
    <submittedName>
        <fullName evidence="2">Uncharacterized protein</fullName>
    </submittedName>
</protein>
<dbReference type="EMBL" id="JBBXMP010000115">
    <property type="protein sequence ID" value="KAL0062058.1"/>
    <property type="molecule type" value="Genomic_DNA"/>
</dbReference>
<feature type="region of interest" description="Disordered" evidence="1">
    <location>
        <begin position="216"/>
        <end position="237"/>
    </location>
</feature>
<reference evidence="2 3" key="1">
    <citation type="submission" date="2024-05" db="EMBL/GenBank/DDBJ databases">
        <title>A draft genome resource for the thread blight pathogen Marasmius tenuissimus strain MS-2.</title>
        <authorList>
            <person name="Yulfo-Soto G.E."/>
            <person name="Baruah I.K."/>
            <person name="Amoako-Attah I."/>
            <person name="Bukari Y."/>
            <person name="Meinhardt L.W."/>
            <person name="Bailey B.A."/>
            <person name="Cohen S.P."/>
        </authorList>
    </citation>
    <scope>NUCLEOTIDE SEQUENCE [LARGE SCALE GENOMIC DNA]</scope>
    <source>
        <strain evidence="2 3">MS-2</strain>
    </source>
</reference>
<evidence type="ECO:0000313" key="3">
    <source>
        <dbReference type="Proteomes" id="UP001437256"/>
    </source>
</evidence>
<proteinExistence type="predicted"/>
<organism evidence="2 3">
    <name type="scientific">Marasmius tenuissimus</name>
    <dbReference type="NCBI Taxonomy" id="585030"/>
    <lineage>
        <taxon>Eukaryota</taxon>
        <taxon>Fungi</taxon>
        <taxon>Dikarya</taxon>
        <taxon>Basidiomycota</taxon>
        <taxon>Agaricomycotina</taxon>
        <taxon>Agaricomycetes</taxon>
        <taxon>Agaricomycetidae</taxon>
        <taxon>Agaricales</taxon>
        <taxon>Marasmiineae</taxon>
        <taxon>Marasmiaceae</taxon>
        <taxon>Marasmius</taxon>
    </lineage>
</organism>
<name>A0ABR2ZMW7_9AGAR</name>
<feature type="compositionally biased region" description="Polar residues" evidence="1">
    <location>
        <begin position="20"/>
        <end position="33"/>
    </location>
</feature>
<feature type="compositionally biased region" description="Basic and acidic residues" evidence="1">
    <location>
        <begin position="1"/>
        <end position="11"/>
    </location>
</feature>
<gene>
    <name evidence="2" type="ORF">AAF712_011058</name>
</gene>
<comment type="caution">
    <text evidence="2">The sequence shown here is derived from an EMBL/GenBank/DDBJ whole genome shotgun (WGS) entry which is preliminary data.</text>
</comment>
<accession>A0ABR2ZMW7</accession>
<dbReference type="Proteomes" id="UP001437256">
    <property type="component" value="Unassembled WGS sequence"/>
</dbReference>
<feature type="region of interest" description="Disordered" evidence="1">
    <location>
        <begin position="1"/>
        <end position="49"/>
    </location>
</feature>
<keyword evidence="3" id="KW-1185">Reference proteome</keyword>
<evidence type="ECO:0000256" key="1">
    <source>
        <dbReference type="SAM" id="MobiDB-lite"/>
    </source>
</evidence>
<evidence type="ECO:0000313" key="2">
    <source>
        <dbReference type="EMBL" id="KAL0062058.1"/>
    </source>
</evidence>
<sequence length="315" mass="34182">MTQPSKQDKAKVPVYDISDLESNNDGPKASSNGVPLKTPAKGLGTKAKPVVDGKLSSKKVGEAIGFASINVEQLAKKDASHLKPTDAPASSEVTSQSDLLATVVAVHKPLEIIDQFKAKVKSIPQTIRNAKKGHAFSSYSSEPETYTTGIPREDLWPTFDGPFTTLVPTSDYKTRKHLILRGKHGLPAFVKLVKHLGYNCGMDITVLEPNVVAAGGKKPKKLGATEPSKQAKKMPTSTGSSFINLSKLYAADWKAIPGNKNCPPLDFEEAWEALDREQLKAYQDQSKRRNAKLCIDSSQLYSSHQTPYGKQPQGV</sequence>